<dbReference type="SUPFAM" id="SSF53649">
    <property type="entry name" value="Alkaline phosphatase-like"/>
    <property type="match status" value="1"/>
</dbReference>
<protein>
    <submittedName>
        <fullName evidence="5">Alkaline phosphatase</fullName>
    </submittedName>
</protein>
<evidence type="ECO:0000256" key="2">
    <source>
        <dbReference type="PIRSR" id="PIRSR601952-2"/>
    </source>
</evidence>
<dbReference type="AlphaFoldDB" id="A0A2S2CVK5"/>
<dbReference type="CDD" id="cd16012">
    <property type="entry name" value="ALP"/>
    <property type="match status" value="1"/>
</dbReference>
<keyword evidence="6" id="KW-1185">Reference proteome</keyword>
<dbReference type="PANTHER" id="PTHR11596">
    <property type="entry name" value="ALKALINE PHOSPHATASE"/>
    <property type="match status" value="1"/>
</dbReference>
<dbReference type="EMBL" id="CP029354">
    <property type="protein sequence ID" value="AWK88542.1"/>
    <property type="molecule type" value="Genomic_DNA"/>
</dbReference>
<evidence type="ECO:0000313" key="5">
    <source>
        <dbReference type="EMBL" id="AWK88542.1"/>
    </source>
</evidence>
<evidence type="ECO:0000256" key="4">
    <source>
        <dbReference type="SAM" id="SignalP"/>
    </source>
</evidence>
<dbReference type="OrthoDB" id="9794455at2"/>
<comment type="cofactor">
    <cofactor evidence="2">
        <name>Mg(2+)</name>
        <dbReference type="ChEBI" id="CHEBI:18420"/>
    </cofactor>
    <text evidence="2">Binds 1 Mg(2+) ion.</text>
</comment>
<dbReference type="PANTHER" id="PTHR11596:SF72">
    <property type="entry name" value="ALKALINE PHOSPHATASE"/>
    <property type="match status" value="1"/>
</dbReference>
<evidence type="ECO:0000256" key="3">
    <source>
        <dbReference type="RuleBase" id="RU003946"/>
    </source>
</evidence>
<feature type="active site" description="Phosphoserine intermediate" evidence="1">
    <location>
        <position position="184"/>
    </location>
</feature>
<dbReference type="GO" id="GO:0004035">
    <property type="term" value="F:alkaline phosphatase activity"/>
    <property type="evidence" value="ECO:0007669"/>
    <property type="project" value="TreeGrafter"/>
</dbReference>
<keyword evidence="2" id="KW-0460">Magnesium</keyword>
<feature type="binding site" evidence="2">
    <location>
        <position position="544"/>
    </location>
    <ligand>
        <name>Zn(2+)</name>
        <dbReference type="ChEBI" id="CHEBI:29105"/>
        <label>2</label>
    </ligand>
</feature>
<name>A0A2S2CVK5_9PROT</name>
<comment type="cofactor">
    <cofactor evidence="2">
        <name>Zn(2+)</name>
        <dbReference type="ChEBI" id="CHEBI:29105"/>
    </cofactor>
    <text evidence="2">Binds 2 Zn(2+) ions.</text>
</comment>
<dbReference type="SMART" id="SM00098">
    <property type="entry name" value="alkPPc"/>
    <property type="match status" value="1"/>
</dbReference>
<dbReference type="InterPro" id="IPR017850">
    <property type="entry name" value="Alkaline_phosphatase_core_sf"/>
</dbReference>
<feature type="binding site" evidence="2">
    <location>
        <position position="392"/>
    </location>
    <ligand>
        <name>Zn(2+)</name>
        <dbReference type="ChEBI" id="CHEBI:29105"/>
        <label>2</label>
    </ligand>
</feature>
<reference evidence="6" key="1">
    <citation type="submission" date="2018-05" db="EMBL/GenBank/DDBJ databases">
        <title>Azospirillum thermophila sp. nov., a novel isolated from hot spring.</title>
        <authorList>
            <person name="Zhao Z."/>
        </authorList>
    </citation>
    <scope>NUCLEOTIDE SEQUENCE [LARGE SCALE GENOMIC DNA]</scope>
    <source>
        <strain evidence="6">CFH 70021</strain>
    </source>
</reference>
<dbReference type="Gene3D" id="3.40.720.10">
    <property type="entry name" value="Alkaline Phosphatase, subunit A"/>
    <property type="match status" value="1"/>
</dbReference>
<feature type="binding site" evidence="2">
    <location>
        <position position="245"/>
    </location>
    <ligand>
        <name>Mg(2+)</name>
        <dbReference type="ChEBI" id="CHEBI:18420"/>
    </ligand>
</feature>
<feature type="binding site" evidence="2">
    <location>
        <position position="431"/>
    </location>
    <ligand>
        <name>Zn(2+)</name>
        <dbReference type="ChEBI" id="CHEBI:29105"/>
        <label>2</label>
    </ligand>
</feature>
<organism evidence="5 6">
    <name type="scientific">Azospirillum thermophilum</name>
    <dbReference type="NCBI Taxonomy" id="2202148"/>
    <lineage>
        <taxon>Bacteria</taxon>
        <taxon>Pseudomonadati</taxon>
        <taxon>Pseudomonadota</taxon>
        <taxon>Alphaproteobacteria</taxon>
        <taxon>Rhodospirillales</taxon>
        <taxon>Azospirillaceae</taxon>
        <taxon>Azospirillum</taxon>
    </lineage>
</organism>
<feature type="binding site" evidence="2">
    <location>
        <position position="135"/>
    </location>
    <ligand>
        <name>Zn(2+)</name>
        <dbReference type="ChEBI" id="CHEBI:29105"/>
        <label>2</label>
    </ligand>
</feature>
<dbReference type="PRINTS" id="PR00113">
    <property type="entry name" value="ALKPHPHTASE"/>
</dbReference>
<feature type="binding site" evidence="2">
    <location>
        <position position="135"/>
    </location>
    <ligand>
        <name>Mg(2+)</name>
        <dbReference type="ChEBI" id="CHEBI:18420"/>
    </ligand>
</feature>
<proteinExistence type="inferred from homology"/>
<dbReference type="Proteomes" id="UP000245629">
    <property type="component" value="Chromosome 3"/>
</dbReference>
<keyword evidence="4" id="KW-0732">Signal</keyword>
<feature type="binding site" evidence="2">
    <location>
        <position position="430"/>
    </location>
    <ligand>
        <name>Zn(2+)</name>
        <dbReference type="ChEBI" id="CHEBI:29105"/>
        <label>2</label>
    </ligand>
</feature>
<keyword evidence="2" id="KW-0479">Metal-binding</keyword>
<accession>A0A2S2CVK5</accession>
<dbReference type="Pfam" id="PF00245">
    <property type="entry name" value="Alk_phosphatase"/>
    <property type="match status" value="1"/>
</dbReference>
<feature type="chain" id="PRO_5015621402" evidence="4">
    <location>
        <begin position="21"/>
        <end position="589"/>
    </location>
</feature>
<feature type="binding site" evidence="2">
    <location>
        <position position="388"/>
    </location>
    <ligand>
        <name>Zn(2+)</name>
        <dbReference type="ChEBI" id="CHEBI:29105"/>
        <label>2</label>
    </ligand>
</feature>
<evidence type="ECO:0000313" key="6">
    <source>
        <dbReference type="Proteomes" id="UP000245629"/>
    </source>
</evidence>
<gene>
    <name evidence="5" type="ORF">DEW08_19865</name>
</gene>
<dbReference type="InterPro" id="IPR001952">
    <property type="entry name" value="Alkaline_phosphatase"/>
</dbReference>
<feature type="binding site" evidence="2">
    <location>
        <position position="243"/>
    </location>
    <ligand>
        <name>Mg(2+)</name>
        <dbReference type="ChEBI" id="CHEBI:18420"/>
    </ligand>
</feature>
<comment type="similarity">
    <text evidence="3">Belongs to the alkaline phosphatase family.</text>
</comment>
<keyword evidence="2" id="KW-0862">Zinc</keyword>
<dbReference type="KEGG" id="azz:DEW08_19865"/>
<feature type="signal peptide" evidence="4">
    <location>
        <begin position="1"/>
        <end position="20"/>
    </location>
</feature>
<dbReference type="GO" id="GO:0046872">
    <property type="term" value="F:metal ion binding"/>
    <property type="evidence" value="ECO:0007669"/>
    <property type="project" value="UniProtKB-KW"/>
</dbReference>
<sequence length="589" mass="63254">MRHLLTAACAAAALSTGLSAGGAAAQTVYPIDRADLLVGQKFDLKVEFAGVVDPAKAKVTIDGKDHAAVLGKAATFIEKEEGVNASALLLRDVALNMPGRHTVTATDGSSTATVTWTVYATGPRKAKNVVILIGDGLSVGHRTAARIMSKGIKEGKYFGKLAIDDMPHMALLGTSGVDSIVTDSANSAHAYTTGHKSSVNALGVYADRTRNSLDDPKVEIISEIVKRKLNMAVGIVSDAELQDATPASMAAHTRRRADKAEIAEMLYALKPEVLMGGGSAYFLPQSVAGSKRKDEKNLVEMFKADGYKVATTAADMTAAARDPKTTRLFGVYHPSNMDGHLDRAILKPDYARKYPNQPDLPEMAKAALDVLSRNPNGFVLMIEAGLIDKYSHPLDWERAVYDTIMLDKTTEVVKEFASRRGDTLVIVTPDHTHAISVVGTVDDNAKGEEMREKVGVYEKAGYPNYVDADRDGYPDSPDVSKRLYVTIGDYPDHYETWRPKMEGTFVPAVKDKDGNYVANEAYKSVPGAVFVAGNLPREASDGVHAADDALLTAMGPGSEQIHGFMENVDVFKVMANALGLGARSPRKQP</sequence>
<evidence type="ECO:0000256" key="1">
    <source>
        <dbReference type="PIRSR" id="PIRSR601952-1"/>
    </source>
</evidence>
<feature type="binding site" evidence="2">
    <location>
        <position position="383"/>
    </location>
    <ligand>
        <name>Mg(2+)</name>
        <dbReference type="ChEBI" id="CHEBI:18420"/>
    </ligand>
</feature>